<dbReference type="GO" id="GO:0071944">
    <property type="term" value="C:cell periphery"/>
    <property type="evidence" value="ECO:0007669"/>
    <property type="project" value="UniProtKB-ARBA"/>
</dbReference>
<dbReference type="InterPro" id="IPR003598">
    <property type="entry name" value="Ig_sub2"/>
</dbReference>
<evidence type="ECO:0000256" key="2">
    <source>
        <dbReference type="ARBA" id="ARBA00022729"/>
    </source>
</evidence>
<keyword evidence="6" id="KW-0812">Transmembrane</keyword>
<dbReference type="Pfam" id="PF13855">
    <property type="entry name" value="LRR_8"/>
    <property type="match status" value="1"/>
</dbReference>
<dbReference type="PANTHER" id="PTHR24366">
    <property type="entry name" value="IG(IMMUNOGLOBULIN) AND LRR(LEUCINE RICH REPEAT) DOMAINS"/>
    <property type="match status" value="1"/>
</dbReference>
<feature type="region of interest" description="Disordered" evidence="5">
    <location>
        <begin position="408"/>
        <end position="427"/>
    </location>
</feature>
<evidence type="ECO:0000256" key="1">
    <source>
        <dbReference type="ARBA" id="ARBA00022614"/>
    </source>
</evidence>
<dbReference type="Gene3D" id="3.80.10.10">
    <property type="entry name" value="Ribonuclease Inhibitor"/>
    <property type="match status" value="2"/>
</dbReference>
<evidence type="ECO:0000256" key="6">
    <source>
        <dbReference type="SAM" id="Phobius"/>
    </source>
</evidence>
<feature type="region of interest" description="Disordered" evidence="5">
    <location>
        <begin position="458"/>
        <end position="551"/>
    </location>
</feature>
<feature type="compositionally biased region" description="Polar residues" evidence="5">
    <location>
        <begin position="572"/>
        <end position="582"/>
    </location>
</feature>
<keyword evidence="2 7" id="KW-0732">Signal</keyword>
<feature type="signal peptide" evidence="7">
    <location>
        <begin position="1"/>
        <end position="17"/>
    </location>
</feature>
<dbReference type="Gene3D" id="2.60.40.10">
    <property type="entry name" value="Immunoglobulins"/>
    <property type="match status" value="1"/>
</dbReference>
<proteinExistence type="predicted"/>
<sequence length="661" mass="72819">MKVCWWLLVLALGLTRGDTDWSSNCPSICKCKWNSGKKVAECTSQGLSTVPDRLSPEVQSIDLSGNTLHSLPSEAFRAVGLVNLHKIYLRECGIVELHKDAFKGLEILIELDISNNRIHSLHPGTFRDNVRLRILMMHHNPITKLEDGLFTNMTYLQTIDVTNCHLSHIGHKTFVNVPVLHNLLLADNGLVHMKVAVVEPLTRLVSLDLRNNPWRCDCHLKAFRDWTMEKNLYADPTTCAEPSYLANQKWSEIEPSKFACKPQIIYPPPDKTTTVEALGEEVTLSCKVAGNPQPEVYWVVNSRIISNSTRSSYGDSRYTVREGGGWVNLTLGRVRVQDRGELTCVAKSPGGVDERNVTLLVPPGSGHPHSSRGGENWPLILGLITGLIALLVVVLVLCCCLCRRSRRRPPPKKMPDAPNGDLAHPEKSLLTVVNPVQKPPRRYEDRPAELAEVNRNLLDDTGTSVGGDFEDRSTESAATTPCVEPPHYPPDLLAFPRGMSSPPHLSSPTHGTLPYSRSQSPFSPTRPGYVTIPRRPRVPSWSSAPTPTLLEDPLGLLKLEPVYDNLGPRTTADGSSVLSLNKSVAEPQARPRPQVPPQHCSTLPTPRKVPRQAPEGAPLPRTVSAEGPLSPTRPKVPPKPPPKPKKNGPLYEDEGEDGTEV</sequence>
<evidence type="ECO:0000256" key="4">
    <source>
        <dbReference type="ARBA" id="ARBA00023157"/>
    </source>
</evidence>
<dbReference type="InterPro" id="IPR003599">
    <property type="entry name" value="Ig_sub"/>
</dbReference>
<accession>A0A1B6IAD7</accession>
<dbReference type="PANTHER" id="PTHR24366:SF96">
    <property type="entry name" value="LEUCINE RICH REPEAT CONTAINING 53"/>
    <property type="match status" value="1"/>
</dbReference>
<reference evidence="9" key="1">
    <citation type="submission" date="2015-11" db="EMBL/GenBank/DDBJ databases">
        <title>De novo transcriptome assembly of four potential Pierce s Disease insect vectors from Arizona vineyards.</title>
        <authorList>
            <person name="Tassone E.E."/>
        </authorList>
    </citation>
    <scope>NUCLEOTIDE SEQUENCE</scope>
</reference>
<dbReference type="SUPFAM" id="SSF48726">
    <property type="entry name" value="Immunoglobulin"/>
    <property type="match status" value="1"/>
</dbReference>
<dbReference type="InterPro" id="IPR000483">
    <property type="entry name" value="Cys-rich_flank_reg_C"/>
</dbReference>
<dbReference type="SMART" id="SM00409">
    <property type="entry name" value="IG"/>
    <property type="match status" value="1"/>
</dbReference>
<dbReference type="InterPro" id="IPR007110">
    <property type="entry name" value="Ig-like_dom"/>
</dbReference>
<evidence type="ECO:0000259" key="8">
    <source>
        <dbReference type="PROSITE" id="PS50835"/>
    </source>
</evidence>
<feature type="compositionally biased region" description="Acidic residues" evidence="5">
    <location>
        <begin position="651"/>
        <end position="661"/>
    </location>
</feature>
<dbReference type="FunFam" id="3.80.10.10:FF:000082">
    <property type="entry name" value="Leucine-rich repeat-containing 24"/>
    <property type="match status" value="1"/>
</dbReference>
<feature type="domain" description="Ig-like" evidence="8">
    <location>
        <begin position="262"/>
        <end position="358"/>
    </location>
</feature>
<dbReference type="EMBL" id="GECU01023800">
    <property type="protein sequence ID" value="JAS83906.1"/>
    <property type="molecule type" value="Transcribed_RNA"/>
</dbReference>
<dbReference type="PROSITE" id="PS50835">
    <property type="entry name" value="IG_LIKE"/>
    <property type="match status" value="1"/>
</dbReference>
<dbReference type="InterPro" id="IPR036179">
    <property type="entry name" value="Ig-like_dom_sf"/>
</dbReference>
<dbReference type="InterPro" id="IPR013783">
    <property type="entry name" value="Ig-like_fold"/>
</dbReference>
<organism evidence="9">
    <name type="scientific">Homalodisca liturata</name>
    <dbReference type="NCBI Taxonomy" id="320908"/>
    <lineage>
        <taxon>Eukaryota</taxon>
        <taxon>Metazoa</taxon>
        <taxon>Ecdysozoa</taxon>
        <taxon>Arthropoda</taxon>
        <taxon>Hexapoda</taxon>
        <taxon>Insecta</taxon>
        <taxon>Pterygota</taxon>
        <taxon>Neoptera</taxon>
        <taxon>Paraneoptera</taxon>
        <taxon>Hemiptera</taxon>
        <taxon>Auchenorrhyncha</taxon>
        <taxon>Membracoidea</taxon>
        <taxon>Cicadellidae</taxon>
        <taxon>Cicadellinae</taxon>
        <taxon>Proconiini</taxon>
        <taxon>Homalodisca</taxon>
    </lineage>
</organism>
<feature type="chain" id="PRO_5008585022" description="Ig-like domain-containing protein" evidence="7">
    <location>
        <begin position="18"/>
        <end position="661"/>
    </location>
</feature>
<dbReference type="SUPFAM" id="SSF52058">
    <property type="entry name" value="L domain-like"/>
    <property type="match status" value="1"/>
</dbReference>
<dbReference type="InterPro" id="IPR032675">
    <property type="entry name" value="LRR_dom_sf"/>
</dbReference>
<dbReference type="AlphaFoldDB" id="A0A1B6IAD7"/>
<feature type="region of interest" description="Disordered" evidence="5">
    <location>
        <begin position="567"/>
        <end position="661"/>
    </location>
</feature>
<protein>
    <recommendedName>
        <fullName evidence="8">Ig-like domain-containing protein</fullName>
    </recommendedName>
</protein>
<dbReference type="InterPro" id="IPR003591">
    <property type="entry name" value="Leu-rich_rpt_typical-subtyp"/>
</dbReference>
<dbReference type="InterPro" id="IPR001611">
    <property type="entry name" value="Leu-rich_rpt"/>
</dbReference>
<dbReference type="SMART" id="SM00369">
    <property type="entry name" value="LRR_TYP"/>
    <property type="match status" value="5"/>
</dbReference>
<keyword evidence="6" id="KW-1133">Transmembrane helix</keyword>
<feature type="transmembrane region" description="Helical" evidence="6">
    <location>
        <begin position="377"/>
        <end position="402"/>
    </location>
</feature>
<evidence type="ECO:0000256" key="3">
    <source>
        <dbReference type="ARBA" id="ARBA00022737"/>
    </source>
</evidence>
<keyword evidence="4" id="KW-1015">Disulfide bond</keyword>
<keyword evidence="1" id="KW-0433">Leucine-rich repeat</keyword>
<evidence type="ECO:0000313" key="9">
    <source>
        <dbReference type="EMBL" id="JAS83906.1"/>
    </source>
</evidence>
<evidence type="ECO:0000256" key="5">
    <source>
        <dbReference type="SAM" id="MobiDB-lite"/>
    </source>
</evidence>
<keyword evidence="6" id="KW-0472">Membrane</keyword>
<keyword evidence="3" id="KW-0677">Repeat</keyword>
<dbReference type="SMART" id="SM00082">
    <property type="entry name" value="LRRCT"/>
    <property type="match status" value="1"/>
</dbReference>
<dbReference type="SMART" id="SM00408">
    <property type="entry name" value="IGc2"/>
    <property type="match status" value="1"/>
</dbReference>
<feature type="compositionally biased region" description="Polar residues" evidence="5">
    <location>
        <begin position="503"/>
        <end position="523"/>
    </location>
</feature>
<evidence type="ECO:0000256" key="7">
    <source>
        <dbReference type="SAM" id="SignalP"/>
    </source>
</evidence>
<name>A0A1B6IAD7_9HEMI</name>
<gene>
    <name evidence="9" type="ORF">g.54340</name>
</gene>
<dbReference type="Pfam" id="PF13927">
    <property type="entry name" value="Ig_3"/>
    <property type="match status" value="1"/>
</dbReference>